<keyword evidence="1" id="KW-0472">Membrane</keyword>
<comment type="caution">
    <text evidence="2">The sequence shown here is derived from an EMBL/GenBank/DDBJ whole genome shotgun (WGS) entry which is preliminary data.</text>
</comment>
<reference evidence="2" key="1">
    <citation type="journal article" date="2015" name="Genome Biol. Evol.">
        <title>Organellar Genomes of White Spruce (Picea glauca): Assembly and Annotation.</title>
        <authorList>
            <person name="Jackman S.D."/>
            <person name="Warren R.L."/>
            <person name="Gibb E.A."/>
            <person name="Vandervalk B.P."/>
            <person name="Mohamadi H."/>
            <person name="Chu J."/>
            <person name="Raymond A."/>
            <person name="Pleasance S."/>
            <person name="Coope R."/>
            <person name="Wildung M.R."/>
            <person name="Ritland C.E."/>
            <person name="Bousquet J."/>
            <person name="Jones S.J."/>
            <person name="Bohlmann J."/>
            <person name="Birol I."/>
        </authorList>
    </citation>
    <scope>NUCLEOTIDE SEQUENCE [LARGE SCALE GENOMIC DNA]</scope>
    <source>
        <tissue evidence="2">Flushing bud</tissue>
    </source>
</reference>
<keyword evidence="1" id="KW-0812">Transmembrane</keyword>
<gene>
    <name evidence="2" type="ORF">ABT39_MTgene2398</name>
</gene>
<dbReference type="EMBL" id="LKAM01000017">
    <property type="protein sequence ID" value="KUM45563.1"/>
    <property type="molecule type" value="Genomic_DNA"/>
</dbReference>
<feature type="transmembrane region" description="Helical" evidence="1">
    <location>
        <begin position="12"/>
        <end position="29"/>
    </location>
</feature>
<name>A0A117NFQ2_PICGL</name>
<sequence>MSIDLASPTKLFVWILRCGFIPTTIPYASTSNLFFFHSFPYYFLGLGTTYASSNLFSLLLFPRIG</sequence>
<dbReference type="AlphaFoldDB" id="A0A117NFQ2"/>
<evidence type="ECO:0000256" key="1">
    <source>
        <dbReference type="SAM" id="Phobius"/>
    </source>
</evidence>
<protein>
    <submittedName>
        <fullName evidence="2">Uncharacterized protein</fullName>
    </submittedName>
</protein>
<keyword evidence="2" id="KW-0496">Mitochondrion</keyword>
<geneLocation type="mitochondrion" evidence="2"/>
<accession>A0A117NFQ2</accession>
<evidence type="ECO:0000313" key="2">
    <source>
        <dbReference type="EMBL" id="KUM45563.1"/>
    </source>
</evidence>
<feature type="transmembrane region" description="Helical" evidence="1">
    <location>
        <begin position="41"/>
        <end position="61"/>
    </location>
</feature>
<proteinExistence type="predicted"/>
<keyword evidence="1" id="KW-1133">Transmembrane helix</keyword>
<organism evidence="2">
    <name type="scientific">Picea glauca</name>
    <name type="common">White spruce</name>
    <name type="synonym">Pinus glauca</name>
    <dbReference type="NCBI Taxonomy" id="3330"/>
    <lineage>
        <taxon>Eukaryota</taxon>
        <taxon>Viridiplantae</taxon>
        <taxon>Streptophyta</taxon>
        <taxon>Embryophyta</taxon>
        <taxon>Tracheophyta</taxon>
        <taxon>Spermatophyta</taxon>
        <taxon>Pinopsida</taxon>
        <taxon>Pinidae</taxon>
        <taxon>Conifers I</taxon>
        <taxon>Pinales</taxon>
        <taxon>Pinaceae</taxon>
        <taxon>Picea</taxon>
    </lineage>
</organism>